<evidence type="ECO:0000256" key="3">
    <source>
        <dbReference type="ARBA" id="ARBA00022722"/>
    </source>
</evidence>
<dbReference type="Gene3D" id="3.40.50.300">
    <property type="entry name" value="P-loop containing nucleotide triphosphate hydrolases"/>
    <property type="match status" value="2"/>
</dbReference>
<evidence type="ECO:0000313" key="11">
    <source>
        <dbReference type="EMBL" id="ABI69806.1"/>
    </source>
</evidence>
<dbReference type="InterPro" id="IPR006474">
    <property type="entry name" value="Helicase_Cas3_CRISPR-ass_core"/>
</dbReference>
<dbReference type="EMBL" id="CP000448">
    <property type="protein sequence ID" value="ABI69806.1"/>
    <property type="molecule type" value="Genomic_DNA"/>
</dbReference>
<proteinExistence type="inferred from homology"/>
<evidence type="ECO:0000256" key="2">
    <source>
        <dbReference type="ARBA" id="ARBA00009046"/>
    </source>
</evidence>
<comment type="similarity">
    <text evidence="2">In the central section; belongs to the CRISPR-associated helicase Cas3 family.</text>
</comment>
<accession>Q0ATZ8</accession>
<dbReference type="eggNOG" id="COG1203">
    <property type="taxonomic scope" value="Bacteria"/>
</dbReference>
<keyword evidence="8" id="KW-0067">ATP-binding</keyword>
<keyword evidence="5" id="KW-0547">Nucleotide-binding</keyword>
<dbReference type="Gene3D" id="1.10.3210.30">
    <property type="match status" value="1"/>
</dbReference>
<comment type="similarity">
    <text evidence="1">In the N-terminal section; belongs to the CRISPR-associated nuclease Cas3-HD family.</text>
</comment>
<dbReference type="GO" id="GO:0046872">
    <property type="term" value="F:metal ion binding"/>
    <property type="evidence" value="ECO:0007669"/>
    <property type="project" value="UniProtKB-KW"/>
</dbReference>
<protein>
    <submittedName>
        <fullName evidence="11">Helicases-like protein</fullName>
    </submittedName>
</protein>
<dbReference type="SUPFAM" id="SSF52540">
    <property type="entry name" value="P-loop containing nucleoside triphosphate hydrolases"/>
    <property type="match status" value="1"/>
</dbReference>
<dbReference type="PROSITE" id="PS51643">
    <property type="entry name" value="HD_CAS3"/>
    <property type="match status" value="1"/>
</dbReference>
<dbReference type="KEGG" id="swo:Swol_2518"/>
<evidence type="ECO:0000256" key="9">
    <source>
        <dbReference type="ARBA" id="ARBA00023118"/>
    </source>
</evidence>
<dbReference type="CDD" id="cd09641">
    <property type="entry name" value="Cas3''_I"/>
    <property type="match status" value="1"/>
</dbReference>
<keyword evidence="4" id="KW-0479">Metal-binding</keyword>
<evidence type="ECO:0000256" key="7">
    <source>
        <dbReference type="ARBA" id="ARBA00022806"/>
    </source>
</evidence>
<keyword evidence="7 11" id="KW-0347">Helicase</keyword>
<dbReference type="HOGENOM" id="CLU_010123_1_1_9"/>
<keyword evidence="9" id="KW-0051">Antiviral defense</keyword>
<dbReference type="GO" id="GO:0003676">
    <property type="term" value="F:nucleic acid binding"/>
    <property type="evidence" value="ECO:0007669"/>
    <property type="project" value="InterPro"/>
</dbReference>
<organism evidence="11 12">
    <name type="scientific">Syntrophomonas wolfei subsp. wolfei (strain DSM 2245B / Goettingen)</name>
    <dbReference type="NCBI Taxonomy" id="335541"/>
    <lineage>
        <taxon>Bacteria</taxon>
        <taxon>Bacillati</taxon>
        <taxon>Bacillota</taxon>
        <taxon>Clostridia</taxon>
        <taxon>Eubacteriales</taxon>
        <taxon>Syntrophomonadaceae</taxon>
        <taxon>Syntrophomonas</taxon>
    </lineage>
</organism>
<dbReference type="AlphaFoldDB" id="Q0ATZ8"/>
<dbReference type="GO" id="GO:0004386">
    <property type="term" value="F:helicase activity"/>
    <property type="evidence" value="ECO:0007669"/>
    <property type="project" value="UniProtKB-KW"/>
</dbReference>
<dbReference type="Proteomes" id="UP000001968">
    <property type="component" value="Chromosome"/>
</dbReference>
<sequence length="781" mass="88767">MRGKPCSHPGKQLEKHLINTGNIALLMAEHYSLTLDETERSALLMHDIGKAHSAFQKRLCRACPAANTCAELCRQSPPEQVYTGHAAPSAALVLAKTGNIILAEAVRRHHGALQNLDEIKSYWINGEYADRIKELTALYTWPGMSTLGLWDEIPADFIKSFPDEISWENLCFDQLEILLPVDNPEAMSHLWLELRKIYSLLVTADRWDAAVGTEWQAKYWHPQAQKFTQFIQQKRLESQHSGRSELALWRTALYEKAVNNATQIMDKPGLYTLTLPTGAGKTLIGLSLASMAAERFKATGIIYILPFISLVDQNAGVAGQLFDQVQEDHHLAYRDDGDDKKPDYGSDNQAGEFLSFFRYWDMPVVVTTLSKLWDVMYSPRANDNMNFHRLSQAVVLLDEPQSIPVKYWDGIGRTLELISQQWGSTFILMTATQPVIIQGKELTPETVAFPKERHKIIWQNHALDIDKLPDFLDDRGWAQKDCLVILNTRESALRTYLAALKRGLPTLLLSRWLTPHDRQRILDQLIKMEHNELQRTLISTQVVEAGVDLDFAMVIRDLAPFDSIVQAAGRCNRHAQREGLAELWVIEVKDDRNRSLSSYIYDKTLLNQTRNLLNEQGILRESAIAARVTEYYRRLSSAVIPDEIWPDIIKGHWGAYHPLYDEQIPEAALLIDEDGSIEELLNELPALPPGLKSLSRRRSINRELGQHTINVGLKYLQEWDDSLSGFIIAKDKPVLEKTPFSWWILHAEGIGQVYSKDSGFIPLKYSQQYQDIVLPVDGGDF</sequence>
<dbReference type="Pfam" id="PF00270">
    <property type="entry name" value="DEAD"/>
    <property type="match status" value="1"/>
</dbReference>
<dbReference type="InterPro" id="IPR038257">
    <property type="entry name" value="CRISPR-assoc_Cas3_HD_sf"/>
</dbReference>
<dbReference type="InterPro" id="IPR006483">
    <property type="entry name" value="CRISPR-assoc_Cas3_HD"/>
</dbReference>
<evidence type="ECO:0000256" key="1">
    <source>
        <dbReference type="ARBA" id="ARBA00006847"/>
    </source>
</evidence>
<evidence type="ECO:0000256" key="8">
    <source>
        <dbReference type="ARBA" id="ARBA00022840"/>
    </source>
</evidence>
<gene>
    <name evidence="11" type="ordered locus">Swol_2518</name>
</gene>
<evidence type="ECO:0000256" key="4">
    <source>
        <dbReference type="ARBA" id="ARBA00022723"/>
    </source>
</evidence>
<dbReference type="CDD" id="cd17930">
    <property type="entry name" value="DEXHc_cas3"/>
    <property type="match status" value="1"/>
</dbReference>
<evidence type="ECO:0000259" key="10">
    <source>
        <dbReference type="PROSITE" id="PS51643"/>
    </source>
</evidence>
<dbReference type="InterPro" id="IPR011545">
    <property type="entry name" value="DEAD/DEAH_box_helicase_dom"/>
</dbReference>
<dbReference type="GO" id="GO:0004518">
    <property type="term" value="F:nuclease activity"/>
    <property type="evidence" value="ECO:0007669"/>
    <property type="project" value="UniProtKB-KW"/>
</dbReference>
<dbReference type="GO" id="GO:0005524">
    <property type="term" value="F:ATP binding"/>
    <property type="evidence" value="ECO:0007669"/>
    <property type="project" value="UniProtKB-KW"/>
</dbReference>
<keyword evidence="3" id="KW-0540">Nuclease</keyword>
<dbReference type="STRING" id="335541.Swol_2518"/>
<dbReference type="InterPro" id="IPR027417">
    <property type="entry name" value="P-loop_NTPase"/>
</dbReference>
<dbReference type="InterPro" id="IPR054712">
    <property type="entry name" value="Cas3-like_dom"/>
</dbReference>
<dbReference type="RefSeq" id="WP_011641886.1">
    <property type="nucleotide sequence ID" value="NC_008346.1"/>
</dbReference>
<keyword evidence="12" id="KW-1185">Reference proteome</keyword>
<feature type="domain" description="HD Cas3-type" evidence="10">
    <location>
        <begin position="6"/>
        <end position="208"/>
    </location>
</feature>
<dbReference type="GO" id="GO:0051607">
    <property type="term" value="P:defense response to virus"/>
    <property type="evidence" value="ECO:0007669"/>
    <property type="project" value="UniProtKB-KW"/>
</dbReference>
<dbReference type="Pfam" id="PF18019">
    <property type="entry name" value="Cas3_HD"/>
    <property type="match status" value="1"/>
</dbReference>
<evidence type="ECO:0000313" key="12">
    <source>
        <dbReference type="Proteomes" id="UP000001968"/>
    </source>
</evidence>
<keyword evidence="6" id="KW-0378">Hydrolase</keyword>
<dbReference type="NCBIfam" id="TIGR01587">
    <property type="entry name" value="cas3_core"/>
    <property type="match status" value="1"/>
</dbReference>
<reference evidence="12" key="1">
    <citation type="journal article" date="2010" name="Environ. Microbiol.">
        <title>The genome of Syntrophomonas wolfei: new insights into syntrophic metabolism and biohydrogen production.</title>
        <authorList>
            <person name="Sieber J.R."/>
            <person name="Sims D.R."/>
            <person name="Han C."/>
            <person name="Kim E."/>
            <person name="Lykidis A."/>
            <person name="Lapidus A.L."/>
            <person name="McDonnald E."/>
            <person name="Rohlin L."/>
            <person name="Culley D.E."/>
            <person name="Gunsalus R."/>
            <person name="McInerney M.J."/>
        </authorList>
    </citation>
    <scope>NUCLEOTIDE SEQUENCE [LARGE SCALE GENOMIC DNA]</scope>
    <source>
        <strain evidence="12">DSM 2245B / Goettingen</strain>
    </source>
</reference>
<name>Q0ATZ8_SYNWW</name>
<dbReference type="GO" id="GO:0016787">
    <property type="term" value="F:hydrolase activity"/>
    <property type="evidence" value="ECO:0007669"/>
    <property type="project" value="UniProtKB-KW"/>
</dbReference>
<evidence type="ECO:0000256" key="6">
    <source>
        <dbReference type="ARBA" id="ARBA00022801"/>
    </source>
</evidence>
<dbReference type="NCBIfam" id="TIGR01596">
    <property type="entry name" value="cas3_HD"/>
    <property type="match status" value="1"/>
</dbReference>
<evidence type="ECO:0000256" key="5">
    <source>
        <dbReference type="ARBA" id="ARBA00022741"/>
    </source>
</evidence>
<dbReference type="Pfam" id="PF22590">
    <property type="entry name" value="Cas3-like_C_2"/>
    <property type="match status" value="1"/>
</dbReference>